<name>A0ABW0RDF9_9BACL</name>
<proteinExistence type="predicted"/>
<sequence length="344" mass="40504">MYTQLLREFSRIKESNIQERETYFDICGYPHYENVVSNVLAFFFDPFKPHELKDTCIQALLHATHPEIENIDEVWEVEREVRTDKGTFIDILLKNDDYVVLIENKVYANLYNDLDGYFRFVEKQFPQQKVLPIVLCLHTPTTENLFGFQVITYEKFFQTLRSHLGNIIDRADFRYMQLLTDLIVNMEKLKEGTKMDDKFLEFVSDHDEELVDLVKKIKTYRDTLRSKVKEVNGLLPNEVNNLKLKKWEHRDLNQLFDIAVIDVVLSNDAKLAIDAVLDHKGWRIEIFQRGIQPNFDVVEHCKSKGIAGEVKNGRFHSEQKFKFNSNPDSVAEHIKNILEKLTQI</sequence>
<dbReference type="EMBL" id="JBHSNQ010000181">
    <property type="protein sequence ID" value="MFC5542809.1"/>
    <property type="molecule type" value="Genomic_DNA"/>
</dbReference>
<comment type="caution">
    <text evidence="1">The sequence shown here is derived from an EMBL/GenBank/DDBJ whole genome shotgun (WGS) entry which is preliminary data.</text>
</comment>
<gene>
    <name evidence="1" type="ORF">ACFPOH_13950</name>
</gene>
<protein>
    <submittedName>
        <fullName evidence="1">PD-(D/E)XK nuclease family protein</fullName>
    </submittedName>
</protein>
<dbReference type="Pfam" id="PF14281">
    <property type="entry name" value="PDDEXK_4"/>
    <property type="match status" value="1"/>
</dbReference>
<organism evidence="1 2">
    <name type="scientific">Ureibacillus suwonensis</name>
    <dbReference type="NCBI Taxonomy" id="313007"/>
    <lineage>
        <taxon>Bacteria</taxon>
        <taxon>Bacillati</taxon>
        <taxon>Bacillota</taxon>
        <taxon>Bacilli</taxon>
        <taxon>Bacillales</taxon>
        <taxon>Caryophanaceae</taxon>
        <taxon>Ureibacillus</taxon>
    </lineage>
</organism>
<evidence type="ECO:0000313" key="2">
    <source>
        <dbReference type="Proteomes" id="UP001595978"/>
    </source>
</evidence>
<accession>A0ABW0RDF9</accession>
<dbReference type="Proteomes" id="UP001595978">
    <property type="component" value="Unassembled WGS sequence"/>
</dbReference>
<evidence type="ECO:0000313" key="1">
    <source>
        <dbReference type="EMBL" id="MFC5542809.1"/>
    </source>
</evidence>
<keyword evidence="2" id="KW-1185">Reference proteome</keyword>
<dbReference type="InterPro" id="IPR029470">
    <property type="entry name" value="PDDEXK_4"/>
</dbReference>
<reference evidence="2" key="1">
    <citation type="journal article" date="2019" name="Int. J. Syst. Evol. Microbiol.">
        <title>The Global Catalogue of Microorganisms (GCM) 10K type strain sequencing project: providing services to taxonomists for standard genome sequencing and annotation.</title>
        <authorList>
            <consortium name="The Broad Institute Genomics Platform"/>
            <consortium name="The Broad Institute Genome Sequencing Center for Infectious Disease"/>
            <person name="Wu L."/>
            <person name="Ma J."/>
        </authorList>
    </citation>
    <scope>NUCLEOTIDE SEQUENCE [LARGE SCALE GENOMIC DNA]</scope>
    <source>
        <strain evidence="2">CCUG 56331</strain>
    </source>
</reference>
<dbReference type="RefSeq" id="WP_390310255.1">
    <property type="nucleotide sequence ID" value="NZ_JBHSNQ010000181.1"/>
</dbReference>